<organism evidence="2 3">
    <name type="scientific">Thioalkalivibrio paradoxus ARh 1</name>
    <dbReference type="NCBI Taxonomy" id="713585"/>
    <lineage>
        <taxon>Bacteria</taxon>
        <taxon>Pseudomonadati</taxon>
        <taxon>Pseudomonadota</taxon>
        <taxon>Gammaproteobacteria</taxon>
        <taxon>Chromatiales</taxon>
        <taxon>Ectothiorhodospiraceae</taxon>
        <taxon>Thioalkalivibrio</taxon>
    </lineage>
</organism>
<reference evidence="2 3" key="1">
    <citation type="submission" date="2013-12" db="EMBL/GenBank/DDBJ databases">
        <authorList>
            <consortium name="DOE Joint Genome Institute"/>
            <person name="Muyzer G."/>
            <person name="Huntemann M."/>
            <person name="Han J."/>
            <person name="Chen A."/>
            <person name="Kyrpides N."/>
            <person name="Mavromatis K."/>
            <person name="Markowitz V."/>
            <person name="Palaniappan K."/>
            <person name="Ivanova N."/>
            <person name="Schaumberg A."/>
            <person name="Pati A."/>
            <person name="Liolios K."/>
            <person name="Nordberg H.P."/>
            <person name="Cantor M.N."/>
            <person name="Hua S.X."/>
            <person name="Woyke T."/>
        </authorList>
    </citation>
    <scope>NUCLEOTIDE SEQUENCE [LARGE SCALE GENOMIC DNA]</scope>
    <source>
        <strain evidence="2 3">ARh 1</strain>
    </source>
</reference>
<accession>W0DSB6</accession>
<gene>
    <name evidence="2" type="ORF">THITH_02775</name>
</gene>
<dbReference type="RefSeq" id="WP_006746042.1">
    <property type="nucleotide sequence ID" value="NZ_CP007029.1"/>
</dbReference>
<keyword evidence="1" id="KW-0732">Signal</keyword>
<protein>
    <recommendedName>
        <fullName evidence="4">DUF3108 domain-containing protein</fullName>
    </recommendedName>
</protein>
<dbReference type="OrthoDB" id="6007799at2"/>
<dbReference type="Pfam" id="PF11306">
    <property type="entry name" value="DUF3108"/>
    <property type="match status" value="1"/>
</dbReference>
<feature type="chain" id="PRO_5004786995" description="DUF3108 domain-containing protein" evidence="1">
    <location>
        <begin position="22"/>
        <end position="249"/>
    </location>
</feature>
<dbReference type="STRING" id="713585.THITH_02775"/>
<dbReference type="Proteomes" id="UP000005289">
    <property type="component" value="Chromosome"/>
</dbReference>
<dbReference type="EMBL" id="CP007029">
    <property type="protein sequence ID" value="AHE99878.1"/>
    <property type="molecule type" value="Genomic_DNA"/>
</dbReference>
<evidence type="ECO:0000256" key="1">
    <source>
        <dbReference type="SAM" id="SignalP"/>
    </source>
</evidence>
<dbReference type="AlphaFoldDB" id="W0DSB6"/>
<name>W0DSB6_9GAMM</name>
<dbReference type="HOGENOM" id="CLU_063619_3_0_6"/>
<dbReference type="InterPro" id="IPR021457">
    <property type="entry name" value="DUF3108"/>
</dbReference>
<evidence type="ECO:0008006" key="4">
    <source>
        <dbReference type="Google" id="ProtNLM"/>
    </source>
</evidence>
<dbReference type="KEGG" id="tti:THITH_02775"/>
<evidence type="ECO:0000313" key="3">
    <source>
        <dbReference type="Proteomes" id="UP000005289"/>
    </source>
</evidence>
<feature type="signal peptide" evidence="1">
    <location>
        <begin position="1"/>
        <end position="21"/>
    </location>
</feature>
<evidence type="ECO:0000313" key="2">
    <source>
        <dbReference type="EMBL" id="AHE99878.1"/>
    </source>
</evidence>
<keyword evidence="3" id="KW-1185">Reference proteome</keyword>
<sequence length="249" mass="28263">MHWLPLTLLMLAGIANAPASASTPEPFPGYTATYEASVFGNTLTVQSTLSHEGENLRMAMDAHVSGYLRLLGRFEFNRETLFQVDGTEIRPLQSRSVQITPRRERRVETRFDWTSGRAQGRVGQDHFDLEVPEGTQDFLSSIYLTMDALRRGALENVMQVTILERTRLRSYRMGREGTERLDTALGRFDTVQITRRDADSDVALSSWFAKDLGYLPVRLDYEADGSIYQLNLTRLEWHDPLTAPGTDSR</sequence>
<proteinExistence type="predicted"/>